<dbReference type="Gene3D" id="1.20.5.170">
    <property type="match status" value="1"/>
</dbReference>
<feature type="coiled-coil region" evidence="1">
    <location>
        <begin position="249"/>
        <end position="276"/>
    </location>
</feature>
<organism evidence="3 4">
    <name type="scientific">Claviceps arundinis</name>
    <dbReference type="NCBI Taxonomy" id="1623583"/>
    <lineage>
        <taxon>Eukaryota</taxon>
        <taxon>Fungi</taxon>
        <taxon>Dikarya</taxon>
        <taxon>Ascomycota</taxon>
        <taxon>Pezizomycotina</taxon>
        <taxon>Sordariomycetes</taxon>
        <taxon>Hypocreomycetidae</taxon>
        <taxon>Hypocreales</taxon>
        <taxon>Clavicipitaceae</taxon>
        <taxon>Claviceps</taxon>
    </lineage>
</organism>
<dbReference type="EMBL" id="SRPS01000171">
    <property type="protein sequence ID" value="KAG5964401.1"/>
    <property type="molecule type" value="Genomic_DNA"/>
</dbReference>
<feature type="compositionally biased region" description="Basic and acidic residues" evidence="2">
    <location>
        <begin position="183"/>
        <end position="193"/>
    </location>
</feature>
<protein>
    <recommendedName>
        <fullName evidence="5">BZIP domain-containing protein</fullName>
    </recommendedName>
</protein>
<feature type="compositionally biased region" description="Polar residues" evidence="2">
    <location>
        <begin position="161"/>
        <end position="177"/>
    </location>
</feature>
<feature type="compositionally biased region" description="Polar residues" evidence="2">
    <location>
        <begin position="206"/>
        <end position="225"/>
    </location>
</feature>
<evidence type="ECO:0000256" key="2">
    <source>
        <dbReference type="SAM" id="MobiDB-lite"/>
    </source>
</evidence>
<name>A0A9P7MR27_9HYPO</name>
<dbReference type="SUPFAM" id="SSF57959">
    <property type="entry name" value="Leucine zipper domain"/>
    <property type="match status" value="1"/>
</dbReference>
<dbReference type="InterPro" id="IPR046347">
    <property type="entry name" value="bZIP_sf"/>
</dbReference>
<evidence type="ECO:0000313" key="4">
    <source>
        <dbReference type="Proteomes" id="UP000784919"/>
    </source>
</evidence>
<sequence length="307" mass="33638">MPSMTFLSKAPPTDTGAYFNSLWTNVALYEASIGLTDASALPFDFGNGNIVGLPPDQQSCSTPIPSMSGVIAPTNCPNFCGETFQNFQWNDFSAAQAYVAEAITPSSNARRSFDRNIATFTPTVLTPADPILMQCHPGGPSHFPSDGVSRRQRQSHPEFNPLSNDESSPHTLAQPLSSPGPDQRPKTRSSDKPGRRRAGVRKRSVHSTSTRSKGVAASGSQADSSNARERNRLAASGYRKRVKKHAEQLKLTNQDTEKLLAERDDLAREVVQLKDQLLLHATCRDRNIDAWIARAAESYTRKLSLDR</sequence>
<dbReference type="OrthoDB" id="295274at2759"/>
<keyword evidence="1" id="KW-0175">Coiled coil</keyword>
<comment type="caution">
    <text evidence="3">The sequence shown here is derived from an EMBL/GenBank/DDBJ whole genome shotgun (WGS) entry which is preliminary data.</text>
</comment>
<dbReference type="AlphaFoldDB" id="A0A9P7MR27"/>
<evidence type="ECO:0008006" key="5">
    <source>
        <dbReference type="Google" id="ProtNLM"/>
    </source>
</evidence>
<accession>A0A9P7MR27</accession>
<reference evidence="3" key="1">
    <citation type="journal article" date="2020" name="bioRxiv">
        <title>Whole genome comparisons of ergot fungi reveals the divergence and evolution of species within the genus Claviceps are the result of varying mechanisms driving genome evolution and host range expansion.</title>
        <authorList>
            <person name="Wyka S.A."/>
            <person name="Mondo S.J."/>
            <person name="Liu M."/>
            <person name="Dettman J."/>
            <person name="Nalam V."/>
            <person name="Broders K.D."/>
        </authorList>
    </citation>
    <scope>NUCLEOTIDE SEQUENCE</scope>
    <source>
        <strain evidence="3">CCC 1102</strain>
    </source>
</reference>
<gene>
    <name evidence="3" type="ORF">E4U56_002284</name>
</gene>
<proteinExistence type="predicted"/>
<evidence type="ECO:0000256" key="1">
    <source>
        <dbReference type="SAM" id="Coils"/>
    </source>
</evidence>
<dbReference type="Proteomes" id="UP000784919">
    <property type="component" value="Unassembled WGS sequence"/>
</dbReference>
<feature type="region of interest" description="Disordered" evidence="2">
    <location>
        <begin position="131"/>
        <end position="241"/>
    </location>
</feature>
<feature type="compositionally biased region" description="Basic residues" evidence="2">
    <location>
        <begin position="194"/>
        <end position="205"/>
    </location>
</feature>
<dbReference type="GO" id="GO:0003700">
    <property type="term" value="F:DNA-binding transcription factor activity"/>
    <property type="evidence" value="ECO:0007669"/>
    <property type="project" value="InterPro"/>
</dbReference>
<evidence type="ECO:0000313" key="3">
    <source>
        <dbReference type="EMBL" id="KAG5964401.1"/>
    </source>
</evidence>
<dbReference type="CDD" id="cd14687">
    <property type="entry name" value="bZIP_ATF2"/>
    <property type="match status" value="1"/>
</dbReference>